<dbReference type="Proteomes" id="UP000887159">
    <property type="component" value="Unassembled WGS sequence"/>
</dbReference>
<name>A0A8X6RWM5_TRICX</name>
<organism evidence="1 2">
    <name type="scientific">Trichonephila clavipes</name>
    <name type="common">Golden silk orbweaver</name>
    <name type="synonym">Nephila clavipes</name>
    <dbReference type="NCBI Taxonomy" id="2585209"/>
    <lineage>
        <taxon>Eukaryota</taxon>
        <taxon>Metazoa</taxon>
        <taxon>Ecdysozoa</taxon>
        <taxon>Arthropoda</taxon>
        <taxon>Chelicerata</taxon>
        <taxon>Arachnida</taxon>
        <taxon>Araneae</taxon>
        <taxon>Araneomorphae</taxon>
        <taxon>Entelegynae</taxon>
        <taxon>Araneoidea</taxon>
        <taxon>Nephilidae</taxon>
        <taxon>Trichonephila</taxon>
    </lineage>
</organism>
<comment type="caution">
    <text evidence="1">The sequence shown here is derived from an EMBL/GenBank/DDBJ whole genome shotgun (WGS) entry which is preliminary data.</text>
</comment>
<reference evidence="1" key="1">
    <citation type="submission" date="2020-08" db="EMBL/GenBank/DDBJ databases">
        <title>Multicomponent nature underlies the extraordinary mechanical properties of spider dragline silk.</title>
        <authorList>
            <person name="Kono N."/>
            <person name="Nakamura H."/>
            <person name="Mori M."/>
            <person name="Yoshida Y."/>
            <person name="Ohtoshi R."/>
            <person name="Malay A.D."/>
            <person name="Moran D.A.P."/>
            <person name="Tomita M."/>
            <person name="Numata K."/>
            <person name="Arakawa K."/>
        </authorList>
    </citation>
    <scope>NUCLEOTIDE SEQUENCE</scope>
</reference>
<evidence type="ECO:0000313" key="2">
    <source>
        <dbReference type="Proteomes" id="UP000887159"/>
    </source>
</evidence>
<dbReference type="AlphaFoldDB" id="A0A8X6RWM5"/>
<accession>A0A8X6RWM5</accession>
<evidence type="ECO:0000313" key="1">
    <source>
        <dbReference type="EMBL" id="GFX98781.1"/>
    </source>
</evidence>
<proteinExistence type="predicted"/>
<protein>
    <submittedName>
        <fullName evidence="1">Uncharacterized protein</fullName>
    </submittedName>
</protein>
<dbReference type="EMBL" id="BMAU01021203">
    <property type="protein sequence ID" value="GFX98781.1"/>
    <property type="molecule type" value="Genomic_DNA"/>
</dbReference>
<keyword evidence="2" id="KW-1185">Reference proteome</keyword>
<sequence>MSSFLVLGDGDTRNRWRDGQVCPDGGQGIMVPWARGPGCILACYAQIGRGRPRDFCDLPIRRDEGRVVNPPLVFKRVLFQETRGEKKREDLAFWRVRC</sequence>
<gene>
    <name evidence="1" type="ORF">TNCV_1503571</name>
</gene>